<evidence type="ECO:0000256" key="2">
    <source>
        <dbReference type="SAM" id="MobiDB-lite"/>
    </source>
</evidence>
<dbReference type="InterPro" id="IPR029026">
    <property type="entry name" value="tRNA_m1G_MTases_N"/>
</dbReference>
<dbReference type="CDD" id="cd18086">
    <property type="entry name" value="HsC9orf114-like"/>
    <property type="match status" value="1"/>
</dbReference>
<dbReference type="OrthoDB" id="361029at2759"/>
<accession>A0A1Y1I3J7</accession>
<dbReference type="Proteomes" id="UP000054558">
    <property type="component" value="Unassembled WGS sequence"/>
</dbReference>
<feature type="region of interest" description="Disordered" evidence="2">
    <location>
        <begin position="1"/>
        <end position="152"/>
    </location>
</feature>
<comment type="similarity">
    <text evidence="1">Belongs to the class IV-like SAM-binding methyltransferase superfamily.</text>
</comment>
<name>A0A1Y1I3J7_KLENI</name>
<evidence type="ECO:0000256" key="1">
    <source>
        <dbReference type="ARBA" id="ARBA00009841"/>
    </source>
</evidence>
<dbReference type="EMBL" id="DF237109">
    <property type="protein sequence ID" value="GAQ83751.1"/>
    <property type="molecule type" value="Genomic_DNA"/>
</dbReference>
<dbReference type="InterPro" id="IPR012340">
    <property type="entry name" value="NA-bd_OB-fold"/>
</dbReference>
<proteinExistence type="inferred from homology"/>
<dbReference type="Pfam" id="PF02598">
    <property type="entry name" value="Methyltrn_RNA_3"/>
    <property type="match status" value="1"/>
</dbReference>
<keyword evidence="4" id="KW-1185">Reference proteome</keyword>
<dbReference type="Gene3D" id="2.40.50.140">
    <property type="entry name" value="Nucleic acid-binding proteins"/>
    <property type="match status" value="1"/>
</dbReference>
<feature type="compositionally biased region" description="Basic and acidic residues" evidence="2">
    <location>
        <begin position="38"/>
        <end position="52"/>
    </location>
</feature>
<reference evidence="3 4" key="1">
    <citation type="journal article" date="2014" name="Nat. Commun.">
        <title>Klebsormidium flaccidum genome reveals primary factors for plant terrestrial adaptation.</title>
        <authorList>
            <person name="Hori K."/>
            <person name="Maruyama F."/>
            <person name="Fujisawa T."/>
            <person name="Togashi T."/>
            <person name="Yamamoto N."/>
            <person name="Seo M."/>
            <person name="Sato S."/>
            <person name="Yamada T."/>
            <person name="Mori H."/>
            <person name="Tajima N."/>
            <person name="Moriyama T."/>
            <person name="Ikeuchi M."/>
            <person name="Watanabe M."/>
            <person name="Wada H."/>
            <person name="Kobayashi K."/>
            <person name="Saito M."/>
            <person name="Masuda T."/>
            <person name="Sasaki-Sekimoto Y."/>
            <person name="Mashiguchi K."/>
            <person name="Awai K."/>
            <person name="Shimojima M."/>
            <person name="Masuda S."/>
            <person name="Iwai M."/>
            <person name="Nobusawa T."/>
            <person name="Narise T."/>
            <person name="Kondo S."/>
            <person name="Saito H."/>
            <person name="Sato R."/>
            <person name="Murakawa M."/>
            <person name="Ihara Y."/>
            <person name="Oshima-Yamada Y."/>
            <person name="Ohtaka K."/>
            <person name="Satoh M."/>
            <person name="Sonobe K."/>
            <person name="Ishii M."/>
            <person name="Ohtani R."/>
            <person name="Kanamori-Sato M."/>
            <person name="Honoki R."/>
            <person name="Miyazaki D."/>
            <person name="Mochizuki H."/>
            <person name="Umetsu J."/>
            <person name="Higashi K."/>
            <person name="Shibata D."/>
            <person name="Kamiya Y."/>
            <person name="Sato N."/>
            <person name="Nakamura Y."/>
            <person name="Tabata S."/>
            <person name="Ida S."/>
            <person name="Kurokawa K."/>
            <person name="Ohta H."/>
        </authorList>
    </citation>
    <scope>NUCLEOTIDE SEQUENCE [LARGE SCALE GENOMIC DNA]</scope>
    <source>
        <strain evidence="3 4">NIES-2285</strain>
    </source>
</reference>
<dbReference type="AlphaFoldDB" id="A0A1Y1I3J7"/>
<dbReference type="SUPFAM" id="SSF75217">
    <property type="entry name" value="alpha/beta knot"/>
    <property type="match status" value="1"/>
</dbReference>
<dbReference type="OMA" id="FFPIHKD"/>
<dbReference type="InterPro" id="IPR029028">
    <property type="entry name" value="Alpha/beta_knot_MTases"/>
</dbReference>
<evidence type="ECO:0008006" key="5">
    <source>
        <dbReference type="Google" id="ProtNLM"/>
    </source>
</evidence>
<dbReference type="SUPFAM" id="SSF50249">
    <property type="entry name" value="Nucleic acid-binding proteins"/>
    <property type="match status" value="1"/>
</dbReference>
<gene>
    <name evidence="3" type="ORF">KFL_001600210</name>
</gene>
<sequence length="464" mass="49868">MASEDERNGGAVGPEPPQKSSHGKASDSALRKKKGSSHHAELESGKFEENSRKKSSAGKVKKRKHEANGKDTTEAVGDHEKKHKTPVEDSQKVRKSPDTSRGPRHHVSEGEASGGKVAKDKKKKEAKNLKQKAVKNAAEVATKPDTQSTGHQGRDWTVSIAVAGSIVDNAQSLELATALAGQIARAAAIFCVDEVVVFEDGDDDPGRRAPRWRRGEAGDSGAVFLARLLQYCETPQYLRRHLIPMHPDLRTAGLLAPLDAPHHARAHEWIPYREGVVVVKPSAGGKASGGSGALVNVGLQKEVRIAQSLEAGLRVTMAMGDSREALDAGRPLSAVSPSEPRERLGLYWGYTVRLAKGLSGVLAECPYAAGYDYTLGTSEHGEKLQSTELTLPAFKHLLIVFGGLAGLEESTELDGDIEVKDTAALFDRYLNTCSGQGSRTIRTEEALLISLTFLHEPIQRAVGK</sequence>
<dbReference type="STRING" id="105231.A0A1Y1I3J7"/>
<feature type="compositionally biased region" description="Basic residues" evidence="2">
    <location>
        <begin position="53"/>
        <end position="65"/>
    </location>
</feature>
<feature type="compositionally biased region" description="Basic residues" evidence="2">
    <location>
        <begin position="119"/>
        <end position="133"/>
    </location>
</feature>
<dbReference type="PANTHER" id="PTHR12150">
    <property type="entry name" value="CLASS IV SAM-BINDING METHYLTRANSFERASE-RELATED"/>
    <property type="match status" value="1"/>
</dbReference>
<organism evidence="3 4">
    <name type="scientific">Klebsormidium nitens</name>
    <name type="common">Green alga</name>
    <name type="synonym">Ulothrix nitens</name>
    <dbReference type="NCBI Taxonomy" id="105231"/>
    <lineage>
        <taxon>Eukaryota</taxon>
        <taxon>Viridiplantae</taxon>
        <taxon>Streptophyta</taxon>
        <taxon>Klebsormidiophyceae</taxon>
        <taxon>Klebsormidiales</taxon>
        <taxon>Klebsormidiaceae</taxon>
        <taxon>Klebsormidium</taxon>
    </lineage>
</organism>
<feature type="compositionally biased region" description="Basic and acidic residues" evidence="2">
    <location>
        <begin position="66"/>
        <end position="98"/>
    </location>
</feature>
<protein>
    <recommendedName>
        <fullName evidence="5">RNA methyltransferase</fullName>
    </recommendedName>
</protein>
<dbReference type="Gene3D" id="3.40.1280.10">
    <property type="match status" value="1"/>
</dbReference>
<dbReference type="PANTHER" id="PTHR12150:SF13">
    <property type="entry name" value="METHYLTRANSFERASE C9ORF114-RELATED"/>
    <property type="match status" value="1"/>
</dbReference>
<dbReference type="InterPro" id="IPR003750">
    <property type="entry name" value="Put_MeTrfase-C9orf114-like"/>
</dbReference>
<evidence type="ECO:0000313" key="3">
    <source>
        <dbReference type="EMBL" id="GAQ83751.1"/>
    </source>
</evidence>
<evidence type="ECO:0000313" key="4">
    <source>
        <dbReference type="Proteomes" id="UP000054558"/>
    </source>
</evidence>